<keyword evidence="2" id="KW-0614">Plasmid</keyword>
<keyword evidence="3" id="KW-1185">Reference proteome</keyword>
<dbReference type="Proteomes" id="UP000479114">
    <property type="component" value="Plasmid unnamed1"/>
</dbReference>
<sequence length="107" mass="12249">MGILESYTSIAACFEQLRINTSLIRVNIVKGRGQFLNFSARVIGVNEMTESVLLYDVDRKKVEHVQYTEIDDFSSEQFTLSIDKTPNEDEEEVAHNNKNKADKSLDF</sequence>
<name>A0A6C0PB26_9BACL</name>
<dbReference type="EMBL" id="CP048287">
    <property type="protein sequence ID" value="QHW35565.1"/>
    <property type="molecule type" value="Genomic_DNA"/>
</dbReference>
<dbReference type="KEGG" id="prz:GZH47_32285"/>
<dbReference type="AlphaFoldDB" id="A0A6C0PB26"/>
<feature type="region of interest" description="Disordered" evidence="1">
    <location>
        <begin position="84"/>
        <end position="107"/>
    </location>
</feature>
<geneLocation type="plasmid" evidence="2 3">
    <name>unnamed1</name>
</geneLocation>
<dbReference type="RefSeq" id="WP_162645711.1">
    <property type="nucleotide sequence ID" value="NZ_CP048287.1"/>
</dbReference>
<feature type="compositionally biased region" description="Basic and acidic residues" evidence="1">
    <location>
        <begin position="93"/>
        <end position="107"/>
    </location>
</feature>
<protein>
    <submittedName>
        <fullName evidence="2">Uncharacterized protein</fullName>
    </submittedName>
</protein>
<organism evidence="2 3">
    <name type="scientific">Paenibacillus rhizovicinus</name>
    <dbReference type="NCBI Taxonomy" id="2704463"/>
    <lineage>
        <taxon>Bacteria</taxon>
        <taxon>Bacillati</taxon>
        <taxon>Bacillota</taxon>
        <taxon>Bacilli</taxon>
        <taxon>Bacillales</taxon>
        <taxon>Paenibacillaceae</taxon>
        <taxon>Paenibacillus</taxon>
    </lineage>
</organism>
<proteinExistence type="predicted"/>
<gene>
    <name evidence="2" type="ORF">GZH47_32285</name>
</gene>
<evidence type="ECO:0000313" key="2">
    <source>
        <dbReference type="EMBL" id="QHW35565.1"/>
    </source>
</evidence>
<evidence type="ECO:0000256" key="1">
    <source>
        <dbReference type="SAM" id="MobiDB-lite"/>
    </source>
</evidence>
<reference evidence="2 3" key="1">
    <citation type="submission" date="2020-02" db="EMBL/GenBank/DDBJ databases">
        <title>Paenibacillus sp. nov., isolated from rhizosphere soil of tomato.</title>
        <authorList>
            <person name="Weon H.-Y."/>
            <person name="Lee S.A."/>
        </authorList>
    </citation>
    <scope>NUCLEOTIDE SEQUENCE [LARGE SCALE GENOMIC DNA]</scope>
    <source>
        <strain evidence="2 3">14171R-81</strain>
        <plasmid evidence="2 3">unnamed1</plasmid>
    </source>
</reference>
<evidence type="ECO:0000313" key="3">
    <source>
        <dbReference type="Proteomes" id="UP000479114"/>
    </source>
</evidence>
<accession>A0A6C0PB26</accession>